<evidence type="ECO:0000256" key="2">
    <source>
        <dbReference type="SAM" id="Phobius"/>
    </source>
</evidence>
<evidence type="ECO:0000313" key="3">
    <source>
        <dbReference type="EMBL" id="GBO89885.1"/>
    </source>
</evidence>
<comment type="caution">
    <text evidence="3">The sequence shown here is derived from an EMBL/GenBank/DDBJ whole genome shotgun (WGS) entry which is preliminary data.</text>
</comment>
<keyword evidence="1" id="KW-0175">Coiled coil</keyword>
<dbReference type="EMBL" id="BGZI01000029">
    <property type="protein sequence ID" value="GBO89885.1"/>
    <property type="molecule type" value="Genomic_DNA"/>
</dbReference>
<evidence type="ECO:0000256" key="1">
    <source>
        <dbReference type="SAM" id="Coils"/>
    </source>
</evidence>
<gene>
    <name evidence="3" type="ORF">MSSD14B_35530</name>
</gene>
<dbReference type="RefSeq" id="WP_136632477.1">
    <property type="nucleotide sequence ID" value="NZ_BGZI01000029.1"/>
</dbReference>
<keyword evidence="2" id="KW-0472">Membrane</keyword>
<evidence type="ECO:0000313" key="4">
    <source>
        <dbReference type="Proteomes" id="UP000387223"/>
    </source>
</evidence>
<reference evidence="3 4" key="1">
    <citation type="journal article" date="2019" name="J. Gen. Appl. Microbiol.">
        <title>Aerobic degradation of cis-dichloroethene by the marine bacterium Marinobacter salsuginis strain 5N-3.</title>
        <authorList>
            <person name="Inoue Y."/>
            <person name="Fukunaga Y."/>
            <person name="Katsumata H."/>
            <person name="Ohji S."/>
            <person name="Hosoyama A."/>
            <person name="Mori K."/>
            <person name="Ando K."/>
        </authorList>
    </citation>
    <scope>NUCLEOTIDE SEQUENCE [LARGE SCALE GENOMIC DNA]</scope>
    <source>
        <strain evidence="3 4">NBRC 109114</strain>
    </source>
</reference>
<dbReference type="Proteomes" id="UP000387223">
    <property type="component" value="Unassembled WGS sequence"/>
</dbReference>
<accession>A0A5M3Q3Q1</accession>
<protein>
    <submittedName>
        <fullName evidence="3">Uncharacterized protein</fullName>
    </submittedName>
</protein>
<proteinExistence type="predicted"/>
<keyword evidence="2" id="KW-1133">Transmembrane helix</keyword>
<name>A0A5M3Q3Q1_9GAMM</name>
<feature type="coiled-coil region" evidence="1">
    <location>
        <begin position="37"/>
        <end position="64"/>
    </location>
</feature>
<keyword evidence="2" id="KW-0812">Transmembrane</keyword>
<feature type="transmembrane region" description="Helical" evidence="2">
    <location>
        <begin position="6"/>
        <end position="32"/>
    </location>
</feature>
<sequence length="183" mass="20555">MDWADVFKIVTASVASIGVAGGLIFALSSWLGKVWARRILDREKNELDRELEAKKRELDIFKDTYLRTHNDKLVIYRAVIDSVAKLLAAFDAHQSGRLQAPQAAEAFDSFNQQRLQVYGYLGMLAPQPVIDAQDKLTDHLLMISGGSASYDWEEIRQLAIAFINEVRIDVGIDKDPISYNGDL</sequence>
<organism evidence="3 4">
    <name type="scientific">Marinobacter salsuginis</name>
    <dbReference type="NCBI Taxonomy" id="418719"/>
    <lineage>
        <taxon>Bacteria</taxon>
        <taxon>Pseudomonadati</taxon>
        <taxon>Pseudomonadota</taxon>
        <taxon>Gammaproteobacteria</taxon>
        <taxon>Pseudomonadales</taxon>
        <taxon>Marinobacteraceae</taxon>
        <taxon>Marinobacter</taxon>
    </lineage>
</organism>
<dbReference type="AlphaFoldDB" id="A0A5M3Q3Q1"/>